<dbReference type="EMBL" id="PQCO01000151">
    <property type="protein sequence ID" value="PUE03721.1"/>
    <property type="molecule type" value="Genomic_DNA"/>
</dbReference>
<keyword evidence="1" id="KW-0677">Repeat</keyword>
<organism evidence="8 9">
    <name type="scientific">Candidatus Sedimenticola endophacoides</name>
    <dbReference type="NCBI Taxonomy" id="2548426"/>
    <lineage>
        <taxon>Bacteria</taxon>
        <taxon>Pseudomonadati</taxon>
        <taxon>Pseudomonadota</taxon>
        <taxon>Gammaproteobacteria</taxon>
        <taxon>Chromatiales</taxon>
        <taxon>Sedimenticolaceae</taxon>
        <taxon>Sedimenticola</taxon>
    </lineage>
</organism>
<keyword evidence="4 5" id="KW-1133">Transmembrane helix</keyword>
<dbReference type="InterPro" id="IPR046342">
    <property type="entry name" value="CBS_dom_sf"/>
</dbReference>
<feature type="transmembrane region" description="Helical" evidence="5">
    <location>
        <begin position="119"/>
        <end position="144"/>
    </location>
</feature>
<dbReference type="PANTHER" id="PTHR22777">
    <property type="entry name" value="HEMOLYSIN-RELATED"/>
    <property type="match status" value="1"/>
</dbReference>
<evidence type="ECO:0000259" key="7">
    <source>
        <dbReference type="PROSITE" id="PS51846"/>
    </source>
</evidence>
<keyword evidence="2 3" id="KW-0129">CBS domain</keyword>
<evidence type="ECO:0000256" key="3">
    <source>
        <dbReference type="PROSITE-ProRule" id="PRU00703"/>
    </source>
</evidence>
<reference evidence="8 9" key="1">
    <citation type="submission" date="2018-01" db="EMBL/GenBank/DDBJ databases">
        <title>Novel co-symbiosis in the lucinid bivalve Phacoides pectinatus.</title>
        <authorList>
            <person name="Lim S.J."/>
            <person name="Davis B.G."/>
            <person name="Gill D.E."/>
            <person name="Engel A.S."/>
            <person name="Anderson L.C."/>
            <person name="Campbell B.J."/>
        </authorList>
    </citation>
    <scope>NUCLEOTIDE SEQUENCE [LARGE SCALE GENOMIC DNA]</scope>
    <source>
        <strain evidence="8">N3_P5</strain>
    </source>
</reference>
<gene>
    <name evidence="8" type="ORF">C3L24_04275</name>
</gene>
<name>A0A657PQ36_9GAMM</name>
<dbReference type="PROSITE" id="PS51846">
    <property type="entry name" value="CNNM"/>
    <property type="match status" value="1"/>
</dbReference>
<proteinExistence type="predicted"/>
<dbReference type="Gene3D" id="3.10.580.10">
    <property type="entry name" value="CBS-domain"/>
    <property type="match status" value="1"/>
</dbReference>
<dbReference type="InterPro" id="IPR002550">
    <property type="entry name" value="CNNM"/>
</dbReference>
<comment type="caution">
    <text evidence="8">The sequence shown here is derived from an EMBL/GenBank/DDBJ whole genome shotgun (WGS) entry which is preliminary data.</text>
</comment>
<evidence type="ECO:0000313" key="8">
    <source>
        <dbReference type="EMBL" id="PUE03721.1"/>
    </source>
</evidence>
<accession>A0A657PQ36</accession>
<evidence type="ECO:0000256" key="2">
    <source>
        <dbReference type="ARBA" id="ARBA00023122"/>
    </source>
</evidence>
<feature type="transmembrane region" description="Helical" evidence="5">
    <location>
        <begin position="87"/>
        <end position="107"/>
    </location>
</feature>
<sequence length="256" mass="28611">MTLLLVYVSVALGFSFLCSVLEAVLLSVSTAHIELLQREGRRAGELLRDLKRDIDQPLAAILTLNTAAHTIGAAGAGAQAAVVFGDLYLGVASGVLTLLILVFSEIIPKTLGAQYWRTLAPVTAYLCRALVVIFYPFVLLARLITRLIAHQDRIEGFSRMEFHAMAELGEKEGQLEQHETRILQNLFTMHKIRVEDVMTPRLVVFSVPEAMSVAEYIEMHDRQRFSRVPVYREDPDHMSGFVLRSDLLLAHARGNR</sequence>
<dbReference type="Proteomes" id="UP000250928">
    <property type="component" value="Unassembled WGS sequence"/>
</dbReference>
<evidence type="ECO:0000259" key="6">
    <source>
        <dbReference type="PROSITE" id="PS51371"/>
    </source>
</evidence>
<evidence type="ECO:0000256" key="5">
    <source>
        <dbReference type="SAM" id="Phobius"/>
    </source>
</evidence>
<keyword evidence="4 5" id="KW-0472">Membrane</keyword>
<dbReference type="InterPro" id="IPR000644">
    <property type="entry name" value="CBS_dom"/>
</dbReference>
<evidence type="ECO:0000256" key="4">
    <source>
        <dbReference type="PROSITE-ProRule" id="PRU01193"/>
    </source>
</evidence>
<keyword evidence="4 5" id="KW-0812">Transmembrane</keyword>
<evidence type="ECO:0000313" key="9">
    <source>
        <dbReference type="Proteomes" id="UP000250928"/>
    </source>
</evidence>
<dbReference type="Pfam" id="PF01595">
    <property type="entry name" value="CNNM"/>
    <property type="match status" value="1"/>
</dbReference>
<feature type="domain" description="CBS" evidence="6">
    <location>
        <begin position="198"/>
        <end position="256"/>
    </location>
</feature>
<dbReference type="PROSITE" id="PS51371">
    <property type="entry name" value="CBS"/>
    <property type="match status" value="1"/>
</dbReference>
<evidence type="ECO:0000256" key="1">
    <source>
        <dbReference type="ARBA" id="ARBA00022737"/>
    </source>
</evidence>
<protein>
    <submittedName>
        <fullName evidence="8">Hemolysin</fullName>
    </submittedName>
</protein>
<dbReference type="Gene3D" id="3.90.1280.20">
    <property type="match status" value="1"/>
</dbReference>
<dbReference type="AlphaFoldDB" id="A0A657PQ36"/>
<feature type="transmembrane region" description="Helical" evidence="5">
    <location>
        <begin position="6"/>
        <end position="36"/>
    </location>
</feature>
<dbReference type="PANTHER" id="PTHR22777:SF4">
    <property type="entry name" value="UPF0053 PROTEIN SLL1254"/>
    <property type="match status" value="1"/>
</dbReference>
<dbReference type="GO" id="GO:0005886">
    <property type="term" value="C:plasma membrane"/>
    <property type="evidence" value="ECO:0007669"/>
    <property type="project" value="TreeGrafter"/>
</dbReference>
<dbReference type="SUPFAM" id="SSF54631">
    <property type="entry name" value="CBS-domain pair"/>
    <property type="match status" value="1"/>
</dbReference>
<feature type="domain" description="CNNM transmembrane" evidence="7">
    <location>
        <begin position="1"/>
        <end position="179"/>
    </location>
</feature>